<keyword evidence="2 6" id="KW-0479">Metal-binding</keyword>
<evidence type="ECO:0000256" key="5">
    <source>
        <dbReference type="ARBA" id="ARBA00048045"/>
    </source>
</evidence>
<dbReference type="AlphaFoldDB" id="A0A2I1I3F7"/>
<keyword evidence="3 6" id="KW-0378">Hydrolase</keyword>
<dbReference type="EC" id="3.5.4.33" evidence="6"/>
<evidence type="ECO:0000256" key="7">
    <source>
        <dbReference type="SAM" id="MobiDB-lite"/>
    </source>
</evidence>
<evidence type="ECO:0000256" key="2">
    <source>
        <dbReference type="ARBA" id="ARBA00022723"/>
    </source>
</evidence>
<feature type="region of interest" description="Disordered" evidence="7">
    <location>
        <begin position="178"/>
        <end position="261"/>
    </location>
</feature>
<feature type="compositionally biased region" description="Low complexity" evidence="7">
    <location>
        <begin position="184"/>
        <end position="193"/>
    </location>
</feature>
<dbReference type="EMBL" id="PKKJ01000018">
    <property type="protein sequence ID" value="PKY65664.1"/>
    <property type="molecule type" value="Genomic_DNA"/>
</dbReference>
<reference evidence="9 10" key="1">
    <citation type="submission" date="2017-12" db="EMBL/GenBank/DDBJ databases">
        <title>Phylogenetic diversity of female urinary microbiome.</title>
        <authorList>
            <person name="Thomas-White K."/>
            <person name="Wolfe A.J."/>
        </authorList>
    </citation>
    <scope>NUCLEOTIDE SEQUENCE [LARGE SCALE GENOMIC DNA]</scope>
    <source>
        <strain evidence="9 10">UMB0250</strain>
    </source>
</reference>
<proteinExistence type="inferred from homology"/>
<dbReference type="HAMAP" id="MF_00972">
    <property type="entry name" value="tRNA_aden_deaminase"/>
    <property type="match status" value="1"/>
</dbReference>
<keyword evidence="4 6" id="KW-0862">Zinc</keyword>
<dbReference type="PROSITE" id="PS51747">
    <property type="entry name" value="CYT_DCMP_DEAMINASES_2"/>
    <property type="match status" value="1"/>
</dbReference>
<dbReference type="Pfam" id="PF00383">
    <property type="entry name" value="dCMP_cyt_deam_1"/>
    <property type="match status" value="1"/>
</dbReference>
<comment type="similarity">
    <text evidence="6">Belongs to the cytidine and deoxycytidylate deaminase family.</text>
</comment>
<comment type="caution">
    <text evidence="9">The sequence shown here is derived from an EMBL/GenBank/DDBJ whole genome shotgun (WGS) entry which is preliminary data.</text>
</comment>
<evidence type="ECO:0000256" key="4">
    <source>
        <dbReference type="ARBA" id="ARBA00022833"/>
    </source>
</evidence>
<feature type="domain" description="CMP/dCMP-type deaminase" evidence="8">
    <location>
        <begin position="2"/>
        <end position="114"/>
    </location>
</feature>
<dbReference type="InterPro" id="IPR028883">
    <property type="entry name" value="tRNA_aden_deaminase"/>
</dbReference>
<feature type="active site" description="Proton donor" evidence="6">
    <location>
        <position position="56"/>
    </location>
</feature>
<evidence type="ECO:0000256" key="3">
    <source>
        <dbReference type="ARBA" id="ARBA00022801"/>
    </source>
</evidence>
<dbReference type="RefSeq" id="WP_101628702.1">
    <property type="nucleotide sequence ID" value="NZ_PKKJ01000018.1"/>
</dbReference>
<feature type="binding site" evidence="6">
    <location>
        <position position="87"/>
    </location>
    <ligand>
        <name>Zn(2+)</name>
        <dbReference type="ChEBI" id="CHEBI:29105"/>
        <note>catalytic</note>
    </ligand>
</feature>
<evidence type="ECO:0000259" key="8">
    <source>
        <dbReference type="PROSITE" id="PS51747"/>
    </source>
</evidence>
<feature type="binding site" evidence="6">
    <location>
        <position position="84"/>
    </location>
    <ligand>
        <name>Zn(2+)</name>
        <dbReference type="ChEBI" id="CHEBI:29105"/>
        <note>catalytic</note>
    </ligand>
</feature>
<dbReference type="PANTHER" id="PTHR11079:SF202">
    <property type="entry name" value="TRNA-SPECIFIC ADENOSINE DEAMINASE"/>
    <property type="match status" value="1"/>
</dbReference>
<keyword evidence="1 6" id="KW-0819">tRNA processing</keyword>
<comment type="subunit">
    <text evidence="6">Homodimer.</text>
</comment>
<dbReference type="Gene3D" id="3.40.140.10">
    <property type="entry name" value="Cytidine Deaminase, domain 2"/>
    <property type="match status" value="1"/>
</dbReference>
<dbReference type="Proteomes" id="UP000234545">
    <property type="component" value="Unassembled WGS sequence"/>
</dbReference>
<gene>
    <name evidence="6" type="primary">tadA</name>
    <name evidence="9" type="ORF">CYJ25_08400</name>
</gene>
<organism evidence="9 10">
    <name type="scientific">Schaalia turicensis</name>
    <dbReference type="NCBI Taxonomy" id="131111"/>
    <lineage>
        <taxon>Bacteria</taxon>
        <taxon>Bacillati</taxon>
        <taxon>Actinomycetota</taxon>
        <taxon>Actinomycetes</taxon>
        <taxon>Actinomycetales</taxon>
        <taxon>Actinomycetaceae</taxon>
        <taxon>Schaalia</taxon>
    </lineage>
</organism>
<sequence>MDRYRDAMSRALFYANQARESGDVPVGAVVIDSLGRIVGKGWNTREAAHDPCGHAEINALREAGKTLKRWNLVGCTLVVTLEPCTMCAGAALASRVDRVVFGAWDPKAGAAGSLRDVLRDSRMNHSLEVIPGVLGVEATIQLKAFFQDKRETTAEPTGRGALASEPVVVPTFETIASWNHPDSLDSSDSVSDSGMEAKKSEEPTQKSATTLLPQMERASQPVSDRVKPENSGLAASKADAVSAGERTPAVSAPTRAKHAGTPADVRIVAGISLRSHAFQRAKH</sequence>
<dbReference type="GO" id="GO:0008270">
    <property type="term" value="F:zinc ion binding"/>
    <property type="evidence" value="ECO:0007669"/>
    <property type="project" value="UniProtKB-UniRule"/>
</dbReference>
<dbReference type="SUPFAM" id="SSF53927">
    <property type="entry name" value="Cytidine deaminase-like"/>
    <property type="match status" value="1"/>
</dbReference>
<dbReference type="GO" id="GO:0052717">
    <property type="term" value="F:tRNA-specific adenosine-34 deaminase activity"/>
    <property type="evidence" value="ECO:0007669"/>
    <property type="project" value="UniProtKB-UniRule"/>
</dbReference>
<feature type="binding site" evidence="6">
    <location>
        <position position="54"/>
    </location>
    <ligand>
        <name>Zn(2+)</name>
        <dbReference type="ChEBI" id="CHEBI:29105"/>
        <note>catalytic</note>
    </ligand>
</feature>
<evidence type="ECO:0000256" key="1">
    <source>
        <dbReference type="ARBA" id="ARBA00022694"/>
    </source>
</evidence>
<evidence type="ECO:0000313" key="9">
    <source>
        <dbReference type="EMBL" id="PKY65664.1"/>
    </source>
</evidence>
<protein>
    <recommendedName>
        <fullName evidence="6">tRNA-specific adenosine deaminase</fullName>
        <ecNumber evidence="6">3.5.4.33</ecNumber>
    </recommendedName>
</protein>
<dbReference type="OrthoDB" id="9802676at2"/>
<feature type="compositionally biased region" description="Basic and acidic residues" evidence="7">
    <location>
        <begin position="195"/>
        <end position="204"/>
    </location>
</feature>
<comment type="catalytic activity">
    <reaction evidence="5 6">
        <text>adenosine(34) in tRNA + H2O + H(+) = inosine(34) in tRNA + NH4(+)</text>
        <dbReference type="Rhea" id="RHEA:43168"/>
        <dbReference type="Rhea" id="RHEA-COMP:10373"/>
        <dbReference type="Rhea" id="RHEA-COMP:10374"/>
        <dbReference type="ChEBI" id="CHEBI:15377"/>
        <dbReference type="ChEBI" id="CHEBI:15378"/>
        <dbReference type="ChEBI" id="CHEBI:28938"/>
        <dbReference type="ChEBI" id="CHEBI:74411"/>
        <dbReference type="ChEBI" id="CHEBI:82852"/>
        <dbReference type="EC" id="3.5.4.33"/>
    </reaction>
</comment>
<comment type="cofactor">
    <cofactor evidence="6">
        <name>Zn(2+)</name>
        <dbReference type="ChEBI" id="CHEBI:29105"/>
    </cofactor>
    <text evidence="6">Binds 1 zinc ion per subunit.</text>
</comment>
<dbReference type="GO" id="GO:0002100">
    <property type="term" value="P:tRNA wobble adenosine to inosine editing"/>
    <property type="evidence" value="ECO:0007669"/>
    <property type="project" value="UniProtKB-UniRule"/>
</dbReference>
<dbReference type="CDD" id="cd01285">
    <property type="entry name" value="nucleoside_deaminase"/>
    <property type="match status" value="1"/>
</dbReference>
<name>A0A2I1I3F7_9ACTO</name>
<dbReference type="NCBIfam" id="NF008113">
    <property type="entry name" value="PRK10860.1"/>
    <property type="match status" value="1"/>
</dbReference>
<dbReference type="InterPro" id="IPR002125">
    <property type="entry name" value="CMP_dCMP_dom"/>
</dbReference>
<evidence type="ECO:0000313" key="10">
    <source>
        <dbReference type="Proteomes" id="UP000234545"/>
    </source>
</evidence>
<evidence type="ECO:0000256" key="6">
    <source>
        <dbReference type="HAMAP-Rule" id="MF_00972"/>
    </source>
</evidence>
<comment type="function">
    <text evidence="6">Catalyzes the deamination of adenosine to inosine at the wobble position 34 of tRNA(Arg2).</text>
</comment>
<accession>A0A2I1I3F7</accession>
<dbReference type="InterPro" id="IPR016193">
    <property type="entry name" value="Cytidine_deaminase-like"/>
</dbReference>
<dbReference type="PANTHER" id="PTHR11079">
    <property type="entry name" value="CYTOSINE DEAMINASE FAMILY MEMBER"/>
    <property type="match status" value="1"/>
</dbReference>